<feature type="non-terminal residue" evidence="2">
    <location>
        <position position="1"/>
    </location>
</feature>
<dbReference type="EMBL" id="KI395307">
    <property type="protein sequence ID" value="ERM98649.1"/>
    <property type="molecule type" value="Genomic_DNA"/>
</dbReference>
<dbReference type="eggNOG" id="ENOG502QQRX">
    <property type="taxonomic scope" value="Eukaryota"/>
</dbReference>
<dbReference type="AlphaFoldDB" id="W1NVF1"/>
<keyword evidence="3" id="KW-1185">Reference proteome</keyword>
<dbReference type="GO" id="GO:0003824">
    <property type="term" value="F:catalytic activity"/>
    <property type="evidence" value="ECO:0007669"/>
    <property type="project" value="InterPro"/>
</dbReference>
<dbReference type="Proteomes" id="UP000017836">
    <property type="component" value="Unassembled WGS sequence"/>
</dbReference>
<dbReference type="PANTHER" id="PTHR21234:SF42">
    <property type="entry name" value="PHOSPHORYLASE SUPERFAMILY PROTEIN"/>
    <property type="match status" value="1"/>
</dbReference>
<dbReference type="Gene3D" id="3.40.50.1580">
    <property type="entry name" value="Nucleoside phosphorylase domain"/>
    <property type="match status" value="1"/>
</dbReference>
<name>W1NVF1_AMBTC</name>
<evidence type="ECO:0000313" key="3">
    <source>
        <dbReference type="Proteomes" id="UP000017836"/>
    </source>
</evidence>
<proteinExistence type="predicted"/>
<evidence type="ECO:0000259" key="1">
    <source>
        <dbReference type="Pfam" id="PF01048"/>
    </source>
</evidence>
<dbReference type="OMA" id="YGEPIMI"/>
<dbReference type="GO" id="GO:0009116">
    <property type="term" value="P:nucleoside metabolic process"/>
    <property type="evidence" value="ECO:0007669"/>
    <property type="project" value="InterPro"/>
</dbReference>
<reference evidence="3" key="1">
    <citation type="journal article" date="2013" name="Science">
        <title>The Amborella genome and the evolution of flowering plants.</title>
        <authorList>
            <consortium name="Amborella Genome Project"/>
        </authorList>
    </citation>
    <scope>NUCLEOTIDE SEQUENCE [LARGE SCALE GENOMIC DNA]</scope>
</reference>
<sequence length="112" mass="12202">GLELEKCLRSNMCLPKAPQVRLVNRGSSSNIFINNTAYANFLYSRFHASVVDKETAAVSLVCLEEDLPFIAFRAVSNLAGAESSTNNEASTFAPLAAKNAVMFVLKFLTLLK</sequence>
<feature type="domain" description="Nucleoside phosphorylase" evidence="1">
    <location>
        <begin position="30"/>
        <end position="108"/>
    </location>
</feature>
<organism evidence="2 3">
    <name type="scientific">Amborella trichopoda</name>
    <dbReference type="NCBI Taxonomy" id="13333"/>
    <lineage>
        <taxon>Eukaryota</taxon>
        <taxon>Viridiplantae</taxon>
        <taxon>Streptophyta</taxon>
        <taxon>Embryophyta</taxon>
        <taxon>Tracheophyta</taxon>
        <taxon>Spermatophyta</taxon>
        <taxon>Magnoliopsida</taxon>
        <taxon>Amborellales</taxon>
        <taxon>Amborellaceae</taxon>
        <taxon>Amborella</taxon>
    </lineage>
</organism>
<dbReference type="Gramene" id="ERM98649">
    <property type="protein sequence ID" value="ERM98649"/>
    <property type="gene ID" value="AMTR_s00109p00104440"/>
</dbReference>
<dbReference type="InterPro" id="IPR035994">
    <property type="entry name" value="Nucleoside_phosphorylase_sf"/>
</dbReference>
<protein>
    <recommendedName>
        <fullName evidence="1">Nucleoside phosphorylase domain-containing protein</fullName>
    </recommendedName>
</protein>
<dbReference type="HOGENOM" id="CLU_144392_0_0_1"/>
<accession>W1NVF1</accession>
<dbReference type="SUPFAM" id="SSF53167">
    <property type="entry name" value="Purine and uridine phosphorylases"/>
    <property type="match status" value="1"/>
</dbReference>
<dbReference type="STRING" id="13333.W1NVF1"/>
<gene>
    <name evidence="2" type="ORF">AMTR_s00109p00104440</name>
</gene>
<dbReference type="Pfam" id="PF01048">
    <property type="entry name" value="PNP_UDP_1"/>
    <property type="match status" value="1"/>
</dbReference>
<dbReference type="InterPro" id="IPR000845">
    <property type="entry name" value="Nucleoside_phosphorylase_d"/>
</dbReference>
<evidence type="ECO:0000313" key="2">
    <source>
        <dbReference type="EMBL" id="ERM98649.1"/>
    </source>
</evidence>
<dbReference type="PANTHER" id="PTHR21234">
    <property type="entry name" value="PURINE NUCLEOSIDE PHOSPHORYLASE"/>
    <property type="match status" value="1"/>
</dbReference>